<dbReference type="Proteomes" id="UP001168620">
    <property type="component" value="Unassembled WGS sequence"/>
</dbReference>
<keyword evidence="3" id="KW-1185">Reference proteome</keyword>
<evidence type="ECO:0000313" key="1">
    <source>
        <dbReference type="EMBL" id="MDN4174703.1"/>
    </source>
</evidence>
<comment type="caution">
    <text evidence="1">The sequence shown here is derived from an EMBL/GenBank/DDBJ whole genome shotgun (WGS) entry which is preliminary data.</text>
</comment>
<dbReference type="EMBL" id="JAUHJQ010000008">
    <property type="protein sequence ID" value="MDN4174703.1"/>
    <property type="molecule type" value="Genomic_DNA"/>
</dbReference>
<name>A0ABT8FJ59_9ACTN</name>
<gene>
    <name evidence="1" type="ORF">QWY28_17210</name>
    <name evidence="2" type="ORF">QWY28_17220</name>
</gene>
<accession>A0ABT8FJ59</accession>
<protein>
    <submittedName>
        <fullName evidence="1">Uncharacterized protein</fullName>
    </submittedName>
</protein>
<proteinExistence type="predicted"/>
<reference evidence="1" key="1">
    <citation type="submission" date="2023-06" db="EMBL/GenBank/DDBJ databases">
        <title>Draft genome sequence of Nocardioides sp. SOB77.</title>
        <authorList>
            <person name="Zhang G."/>
        </authorList>
    </citation>
    <scope>NUCLEOTIDE SEQUENCE</scope>
    <source>
        <strain evidence="1">SOB77</strain>
    </source>
</reference>
<sequence length="64" mass="7015">MPEVKPGDHVAVAHDCTTDFGTVRHDSPVLVTSVRPDAVIPHVRGVRCDGTQIEWSFAEEESDD</sequence>
<evidence type="ECO:0000313" key="3">
    <source>
        <dbReference type="Proteomes" id="UP001168620"/>
    </source>
</evidence>
<dbReference type="EMBL" id="JAUHJQ010000008">
    <property type="protein sequence ID" value="MDN4174705.1"/>
    <property type="molecule type" value="Genomic_DNA"/>
</dbReference>
<dbReference type="RefSeq" id="WP_300953798.1">
    <property type="nucleotide sequence ID" value="NZ_JAUHJQ010000008.1"/>
</dbReference>
<organism evidence="1 3">
    <name type="scientific">Nocardioides oceani</name>
    <dbReference type="NCBI Taxonomy" id="3058369"/>
    <lineage>
        <taxon>Bacteria</taxon>
        <taxon>Bacillati</taxon>
        <taxon>Actinomycetota</taxon>
        <taxon>Actinomycetes</taxon>
        <taxon>Propionibacteriales</taxon>
        <taxon>Nocardioidaceae</taxon>
        <taxon>Nocardioides</taxon>
    </lineage>
</organism>
<evidence type="ECO:0000313" key="2">
    <source>
        <dbReference type="EMBL" id="MDN4174705.1"/>
    </source>
</evidence>